<dbReference type="GO" id="GO:0016787">
    <property type="term" value="F:hydrolase activity"/>
    <property type="evidence" value="ECO:0007669"/>
    <property type="project" value="UniProtKB-KW"/>
</dbReference>
<dbReference type="PANTHER" id="PTHR48081:SF8">
    <property type="entry name" value="ALPHA_BETA HYDROLASE FOLD-3 DOMAIN-CONTAINING PROTEIN-RELATED"/>
    <property type="match status" value="1"/>
</dbReference>
<gene>
    <name evidence="4" type="ORF">QO011_006801</name>
</gene>
<keyword evidence="5" id="KW-1185">Reference proteome</keyword>
<comment type="caution">
    <text evidence="4">The sequence shown here is derived from an EMBL/GenBank/DDBJ whole genome shotgun (WGS) entry which is preliminary data.</text>
</comment>
<evidence type="ECO:0000256" key="2">
    <source>
        <dbReference type="ARBA" id="ARBA00022801"/>
    </source>
</evidence>
<reference evidence="4 5" key="1">
    <citation type="submission" date="2023-07" db="EMBL/GenBank/DDBJ databases">
        <title>Genomic Encyclopedia of Type Strains, Phase IV (KMG-IV): sequencing the most valuable type-strain genomes for metagenomic binning, comparative biology and taxonomic classification.</title>
        <authorList>
            <person name="Goeker M."/>
        </authorList>
    </citation>
    <scope>NUCLEOTIDE SEQUENCE [LARGE SCALE GENOMIC DNA]</scope>
    <source>
        <strain evidence="4 5">DSM 19619</strain>
    </source>
</reference>
<evidence type="ECO:0000313" key="5">
    <source>
        <dbReference type="Proteomes" id="UP001242480"/>
    </source>
</evidence>
<proteinExistence type="inferred from homology"/>
<dbReference type="InterPro" id="IPR029058">
    <property type="entry name" value="AB_hydrolase_fold"/>
</dbReference>
<dbReference type="EC" id="3.1.1.-" evidence="4"/>
<accession>A0ABU0JHK3</accession>
<dbReference type="InterPro" id="IPR050300">
    <property type="entry name" value="GDXG_lipolytic_enzyme"/>
</dbReference>
<evidence type="ECO:0000313" key="4">
    <source>
        <dbReference type="EMBL" id="MDQ0473765.1"/>
    </source>
</evidence>
<feature type="domain" description="Alpha/beta hydrolase fold-3" evidence="3">
    <location>
        <begin position="93"/>
        <end position="300"/>
    </location>
</feature>
<comment type="similarity">
    <text evidence="1">Belongs to the 'GDXG' lipolytic enzyme family.</text>
</comment>
<dbReference type="Proteomes" id="UP001242480">
    <property type="component" value="Unassembled WGS sequence"/>
</dbReference>
<name>A0ABU0JHK3_9HYPH</name>
<protein>
    <submittedName>
        <fullName evidence="4">Acetyl esterase</fullName>
        <ecNumber evidence="4">3.1.1.-</ecNumber>
    </submittedName>
</protein>
<dbReference type="RefSeq" id="WP_307282389.1">
    <property type="nucleotide sequence ID" value="NZ_JAUSVX010000018.1"/>
</dbReference>
<organism evidence="4 5">
    <name type="scientific">Labrys wisconsinensis</name>
    <dbReference type="NCBI Taxonomy" id="425677"/>
    <lineage>
        <taxon>Bacteria</taxon>
        <taxon>Pseudomonadati</taxon>
        <taxon>Pseudomonadota</taxon>
        <taxon>Alphaproteobacteria</taxon>
        <taxon>Hyphomicrobiales</taxon>
        <taxon>Xanthobacteraceae</taxon>
        <taxon>Labrys</taxon>
    </lineage>
</organism>
<dbReference type="Pfam" id="PF07859">
    <property type="entry name" value="Abhydrolase_3"/>
    <property type="match status" value="1"/>
</dbReference>
<dbReference type="PROSITE" id="PS01173">
    <property type="entry name" value="LIPASE_GDXG_HIS"/>
    <property type="match status" value="1"/>
</dbReference>
<dbReference type="InterPro" id="IPR013094">
    <property type="entry name" value="AB_hydrolase_3"/>
</dbReference>
<dbReference type="Gene3D" id="3.40.50.1820">
    <property type="entry name" value="alpha/beta hydrolase"/>
    <property type="match status" value="1"/>
</dbReference>
<keyword evidence="2 4" id="KW-0378">Hydrolase</keyword>
<dbReference type="InterPro" id="IPR002168">
    <property type="entry name" value="Lipase_GDXG_HIS_AS"/>
</dbReference>
<dbReference type="PANTHER" id="PTHR48081">
    <property type="entry name" value="AB HYDROLASE SUPERFAMILY PROTEIN C4A8.06C"/>
    <property type="match status" value="1"/>
</dbReference>
<evidence type="ECO:0000259" key="3">
    <source>
        <dbReference type="Pfam" id="PF07859"/>
    </source>
</evidence>
<dbReference type="EMBL" id="JAUSVX010000018">
    <property type="protein sequence ID" value="MDQ0473765.1"/>
    <property type="molecule type" value="Genomic_DNA"/>
</dbReference>
<dbReference type="SUPFAM" id="SSF53474">
    <property type="entry name" value="alpha/beta-Hydrolases"/>
    <property type="match status" value="1"/>
</dbReference>
<sequence>MSAVPQIPPEPDDLLPLDPGMTAFGAAVAAAMPPGAADWPLPRRRAAWEEVCRRFRAPRPAGLAVADVTIAGAGGALALRVYRPAGAGRRPGVLYFHGGGWILGSLETHDDICAEIAAGADVAVVAVDYRLAPEHPHPAQIADALAARDWLLAEGAGHGVDAARLVAAGDSAGGEISAGLAIHLKDQGLPQLAGLALAYPILGADTDTPSYVRHAEASLSRTEMQRYLAAFLGLPERFAWRDARAVPLRARDVAGLPPTFLTAAGHDPLHDDAVMFAGRLRAAGVPALLRREPALGHAYIRARHASAPAGAGFAAILAAIRALAHEGRLPEPA</sequence>
<evidence type="ECO:0000256" key="1">
    <source>
        <dbReference type="ARBA" id="ARBA00010515"/>
    </source>
</evidence>